<dbReference type="AlphaFoldDB" id="A0A6L2PW38"/>
<dbReference type="Proteomes" id="UP000502823">
    <property type="component" value="Unassembled WGS sequence"/>
</dbReference>
<evidence type="ECO:0000313" key="1">
    <source>
        <dbReference type="EMBL" id="GFG36766.1"/>
    </source>
</evidence>
<feature type="non-terminal residue" evidence="1">
    <location>
        <position position="173"/>
    </location>
</feature>
<gene>
    <name evidence="1" type="ORF">Cfor_01974</name>
</gene>
<keyword evidence="2" id="KW-1185">Reference proteome</keyword>
<evidence type="ECO:0008006" key="3">
    <source>
        <dbReference type="Google" id="ProtNLM"/>
    </source>
</evidence>
<dbReference type="EMBL" id="BLKM01012535">
    <property type="protein sequence ID" value="GFG36766.1"/>
    <property type="molecule type" value="Genomic_DNA"/>
</dbReference>
<protein>
    <recommendedName>
        <fullName evidence="3">GIY-YIG domain-containing protein</fullName>
    </recommendedName>
</protein>
<evidence type="ECO:0000313" key="2">
    <source>
        <dbReference type="Proteomes" id="UP000502823"/>
    </source>
</evidence>
<name>A0A6L2PW38_COPFO</name>
<organism evidence="1 2">
    <name type="scientific">Coptotermes formosanus</name>
    <name type="common">Formosan subterranean termite</name>
    <dbReference type="NCBI Taxonomy" id="36987"/>
    <lineage>
        <taxon>Eukaryota</taxon>
        <taxon>Metazoa</taxon>
        <taxon>Ecdysozoa</taxon>
        <taxon>Arthropoda</taxon>
        <taxon>Hexapoda</taxon>
        <taxon>Insecta</taxon>
        <taxon>Pterygota</taxon>
        <taxon>Neoptera</taxon>
        <taxon>Polyneoptera</taxon>
        <taxon>Dictyoptera</taxon>
        <taxon>Blattodea</taxon>
        <taxon>Blattoidea</taxon>
        <taxon>Termitoidae</taxon>
        <taxon>Rhinotermitidae</taxon>
        <taxon>Coptotermes</taxon>
    </lineage>
</organism>
<dbReference type="OrthoDB" id="10063405at2759"/>
<dbReference type="InParanoid" id="A0A6L2PW38"/>
<sequence length="173" mass="20291">MAAYRAIIHRMHKLPLSEAHRKAELDTIMYMAKRSGFSSRWINRINSRIISRNTEKQEERSDVCSTENPNWVTFRFHSPLIWKVPIIFKTFRSSNTLNNLLNPRPHVDKYEQSGICELKSNTCRRVYVGQSGTKIHFICKEHHRYIRQNSAKSAYAVHILSNQHECGPMMSTM</sequence>
<reference evidence="2" key="1">
    <citation type="submission" date="2020-01" db="EMBL/GenBank/DDBJ databases">
        <title>Draft genome sequence of the Termite Coptotermes fromosanus.</title>
        <authorList>
            <person name="Itakura S."/>
            <person name="Yosikawa Y."/>
            <person name="Umezawa K."/>
        </authorList>
    </citation>
    <scope>NUCLEOTIDE SEQUENCE [LARGE SCALE GENOMIC DNA]</scope>
</reference>
<proteinExistence type="predicted"/>
<accession>A0A6L2PW38</accession>
<comment type="caution">
    <text evidence="1">The sequence shown here is derived from an EMBL/GenBank/DDBJ whole genome shotgun (WGS) entry which is preliminary data.</text>
</comment>